<keyword evidence="5" id="KW-1185">Reference proteome</keyword>
<evidence type="ECO:0000313" key="4">
    <source>
        <dbReference type="EMBL" id="ASA25768.1"/>
    </source>
</evidence>
<dbReference type="Gene3D" id="1.20.120.1760">
    <property type="match status" value="1"/>
</dbReference>
<feature type="transmembrane region" description="Helical" evidence="3">
    <location>
        <begin position="21"/>
        <end position="46"/>
    </location>
</feature>
<evidence type="ECO:0000256" key="2">
    <source>
        <dbReference type="RuleBase" id="RU003750"/>
    </source>
</evidence>
<dbReference type="OrthoDB" id="9796672at2"/>
<name>A0A2Z2KYR7_9BACL</name>
<dbReference type="KEGG" id="pdh:B9T62_36595"/>
<dbReference type="GO" id="GO:0016020">
    <property type="term" value="C:membrane"/>
    <property type="evidence" value="ECO:0007669"/>
    <property type="project" value="InterPro"/>
</dbReference>
<keyword evidence="3" id="KW-0812">Transmembrane</keyword>
<reference evidence="4 5" key="1">
    <citation type="submission" date="2017-06" db="EMBL/GenBank/DDBJ databases">
        <title>Complete genome sequence of Paenibacillus donghaensis KCTC 13049T isolated from East Sea sediment, South Korea.</title>
        <authorList>
            <person name="Jung B.K."/>
            <person name="Hong S.-J."/>
            <person name="Shin J.-H."/>
        </authorList>
    </citation>
    <scope>NUCLEOTIDE SEQUENCE [LARGE SCALE GENOMIC DNA]</scope>
    <source>
        <strain evidence="4 5">KCTC 13049</strain>
    </source>
</reference>
<comment type="similarity">
    <text evidence="2">Belongs to the CDP-alcohol phosphatidyltransferase class-I family.</text>
</comment>
<accession>A0A2Z2KYR7</accession>
<dbReference type="PROSITE" id="PS00379">
    <property type="entry name" value="CDP_ALCOHOL_P_TRANSF"/>
    <property type="match status" value="1"/>
</dbReference>
<gene>
    <name evidence="4" type="ORF">B9T62_36595</name>
</gene>
<dbReference type="AlphaFoldDB" id="A0A2Z2KYR7"/>
<dbReference type="Proteomes" id="UP000249890">
    <property type="component" value="Chromosome"/>
</dbReference>
<protein>
    <submittedName>
        <fullName evidence="4">CDP-alcohol phosphatidyltransferase</fullName>
    </submittedName>
</protein>
<dbReference type="InterPro" id="IPR043130">
    <property type="entry name" value="CDP-OH_PTrfase_TM_dom"/>
</dbReference>
<keyword evidence="3" id="KW-1133">Transmembrane helix</keyword>
<organism evidence="4 5">
    <name type="scientific">Paenibacillus donghaensis</name>
    <dbReference type="NCBI Taxonomy" id="414771"/>
    <lineage>
        <taxon>Bacteria</taxon>
        <taxon>Bacillati</taxon>
        <taxon>Bacillota</taxon>
        <taxon>Bacilli</taxon>
        <taxon>Bacillales</taxon>
        <taxon>Paenibacillaceae</taxon>
        <taxon>Paenibacillus</taxon>
    </lineage>
</organism>
<evidence type="ECO:0000256" key="1">
    <source>
        <dbReference type="ARBA" id="ARBA00022679"/>
    </source>
</evidence>
<dbReference type="Pfam" id="PF01066">
    <property type="entry name" value="CDP-OH_P_transf"/>
    <property type="match status" value="1"/>
</dbReference>
<feature type="transmembrane region" description="Helical" evidence="3">
    <location>
        <begin position="130"/>
        <end position="158"/>
    </location>
</feature>
<dbReference type="GO" id="GO:0008654">
    <property type="term" value="P:phospholipid biosynthetic process"/>
    <property type="evidence" value="ECO:0007669"/>
    <property type="project" value="InterPro"/>
</dbReference>
<evidence type="ECO:0000256" key="3">
    <source>
        <dbReference type="SAM" id="Phobius"/>
    </source>
</evidence>
<proteinExistence type="inferred from homology"/>
<dbReference type="GO" id="GO:0016780">
    <property type="term" value="F:phosphotransferase activity, for other substituted phosphate groups"/>
    <property type="evidence" value="ECO:0007669"/>
    <property type="project" value="InterPro"/>
</dbReference>
<evidence type="ECO:0000313" key="5">
    <source>
        <dbReference type="Proteomes" id="UP000249890"/>
    </source>
</evidence>
<dbReference type="InterPro" id="IPR000462">
    <property type="entry name" value="CDP-OH_P_trans"/>
</dbReference>
<dbReference type="EMBL" id="CP021780">
    <property type="protein sequence ID" value="ASA25768.1"/>
    <property type="molecule type" value="Genomic_DNA"/>
</dbReference>
<dbReference type="RefSeq" id="WP_087919729.1">
    <property type="nucleotide sequence ID" value="NZ_CP021780.1"/>
</dbReference>
<keyword evidence="1 2" id="KW-0808">Transferase</keyword>
<dbReference type="InterPro" id="IPR048254">
    <property type="entry name" value="CDP_ALCOHOL_P_TRANSF_CS"/>
</dbReference>
<sequence>MVRIQKHIPNALSALRILCSLLLLMVQPLSAMFFGIYIVCGISDVLDGYTARRTNSASPLGANVDSIADAVFTAALLAVFLPLLSLPLWIICWIAAVTLVRLGSLLVGYIKYRALSFLHTYANKATGLMLFSFPFLYSLFGLTATLIVICGLASCSAVEELIINLKSKELLRDQGSMFMK</sequence>
<keyword evidence="3" id="KW-0472">Membrane</keyword>
<feature type="transmembrane region" description="Helical" evidence="3">
    <location>
        <begin position="91"/>
        <end position="110"/>
    </location>
</feature>
<feature type="transmembrane region" description="Helical" evidence="3">
    <location>
        <begin position="66"/>
        <end position="84"/>
    </location>
</feature>